<dbReference type="InterPro" id="IPR039764">
    <property type="entry name" value="HABP4/SERBP1-like"/>
</dbReference>
<accession>A0A7S1E099</accession>
<gene>
    <name evidence="3" type="ORF">TNIT0693_LOCUS363</name>
</gene>
<reference evidence="3" key="1">
    <citation type="submission" date="2021-01" db="EMBL/GenBank/DDBJ databases">
        <authorList>
            <person name="Corre E."/>
            <person name="Pelletier E."/>
            <person name="Niang G."/>
            <person name="Scheremetjew M."/>
            <person name="Finn R."/>
            <person name="Kale V."/>
            <person name="Holt S."/>
            <person name="Cochrane G."/>
            <person name="Meng A."/>
            <person name="Brown T."/>
            <person name="Cohen L."/>
        </authorList>
    </citation>
    <scope>NUCLEOTIDE SEQUENCE</scope>
</reference>
<dbReference type="GO" id="GO:0005737">
    <property type="term" value="C:cytoplasm"/>
    <property type="evidence" value="ECO:0007669"/>
    <property type="project" value="TreeGrafter"/>
</dbReference>
<sequence length="263" mass="29090">MSNNFFAALDDDDDVAVKVAPPKKEQKSQGGKHEKAAKDNRRQIDDIKKHGKGGRGSGRGGKREFERKSGTGRGKEIKKGGGGARNWGSDKNEARTAQGSAAEDLNEESPGIPEETVEEPIVEEVDNTISYEEYLKKKTIPNNEAFENREERAVENEFASAKPKEIAKEEEFLVMGGSKQQRKREKNKEKKTVDVGFRSAPTNQNDDRRDGRGSQNRGRGEKGGRRDGRGRGRGRGRGNNERRGNSNRGTDLNTMDASAFPCL</sequence>
<dbReference type="InterPro" id="IPR006861">
    <property type="entry name" value="HABP4_PAIRBP1-bd"/>
</dbReference>
<evidence type="ECO:0000259" key="2">
    <source>
        <dbReference type="SMART" id="SM01233"/>
    </source>
</evidence>
<feature type="compositionally biased region" description="Basic and acidic residues" evidence="1">
    <location>
        <begin position="61"/>
        <end position="79"/>
    </location>
</feature>
<dbReference type="Pfam" id="PF04774">
    <property type="entry name" value="HABP4_PAI-RBP1"/>
    <property type="match status" value="1"/>
</dbReference>
<evidence type="ECO:0000256" key="1">
    <source>
        <dbReference type="SAM" id="MobiDB-lite"/>
    </source>
</evidence>
<feature type="compositionally biased region" description="Basic and acidic residues" evidence="1">
    <location>
        <begin position="146"/>
        <end position="155"/>
    </location>
</feature>
<dbReference type="PANTHER" id="PTHR12299:SF17">
    <property type="entry name" value="AT19571P-RELATED"/>
    <property type="match status" value="1"/>
</dbReference>
<name>A0A7S1E099_9STRA</name>
<dbReference type="PANTHER" id="PTHR12299">
    <property type="entry name" value="HYALURONIC ACID-BINDING PROTEIN 4"/>
    <property type="match status" value="1"/>
</dbReference>
<dbReference type="GO" id="GO:0003723">
    <property type="term" value="F:RNA binding"/>
    <property type="evidence" value="ECO:0007669"/>
    <property type="project" value="InterPro"/>
</dbReference>
<proteinExistence type="predicted"/>
<feature type="compositionally biased region" description="Basic and acidic residues" evidence="1">
    <location>
        <begin position="22"/>
        <end position="48"/>
    </location>
</feature>
<feature type="compositionally biased region" description="Basic and acidic residues" evidence="1">
    <location>
        <begin position="162"/>
        <end position="171"/>
    </location>
</feature>
<organism evidence="3">
    <name type="scientific">Thalassionema nitzschioides</name>
    <dbReference type="NCBI Taxonomy" id="33649"/>
    <lineage>
        <taxon>Eukaryota</taxon>
        <taxon>Sar</taxon>
        <taxon>Stramenopiles</taxon>
        <taxon>Ochrophyta</taxon>
        <taxon>Bacillariophyta</taxon>
        <taxon>Fragilariophyceae</taxon>
        <taxon>Fragilariophycidae</taxon>
        <taxon>Thalassionemales</taxon>
        <taxon>Thalassionemataceae</taxon>
        <taxon>Thalassionema</taxon>
    </lineage>
</organism>
<dbReference type="SMART" id="SM01233">
    <property type="entry name" value="HABP4_PAI-RBP1"/>
    <property type="match status" value="1"/>
</dbReference>
<feature type="region of interest" description="Disordered" evidence="1">
    <location>
        <begin position="1"/>
        <end position="122"/>
    </location>
</feature>
<dbReference type="GO" id="GO:0005634">
    <property type="term" value="C:nucleus"/>
    <property type="evidence" value="ECO:0007669"/>
    <property type="project" value="TreeGrafter"/>
</dbReference>
<evidence type="ECO:0000313" key="3">
    <source>
        <dbReference type="EMBL" id="CAD8960231.1"/>
    </source>
</evidence>
<dbReference type="Gene3D" id="6.10.140.1040">
    <property type="match status" value="1"/>
</dbReference>
<feature type="domain" description="Hyaluronan/mRNA-binding protein" evidence="2">
    <location>
        <begin position="61"/>
        <end position="155"/>
    </location>
</feature>
<dbReference type="AlphaFoldDB" id="A0A7S1E099"/>
<protein>
    <recommendedName>
        <fullName evidence="2">Hyaluronan/mRNA-binding protein domain-containing protein</fullName>
    </recommendedName>
</protein>
<feature type="region of interest" description="Disordered" evidence="1">
    <location>
        <begin position="140"/>
        <end position="263"/>
    </location>
</feature>
<dbReference type="EMBL" id="HBFY01000958">
    <property type="protein sequence ID" value="CAD8960231.1"/>
    <property type="molecule type" value="Transcribed_RNA"/>
</dbReference>
<feature type="compositionally biased region" description="Basic and acidic residues" evidence="1">
    <location>
        <begin position="205"/>
        <end position="230"/>
    </location>
</feature>